<accession>A0A0A1DL42</accession>
<dbReference type="GeneID" id="96609597"/>
<evidence type="ECO:0000313" key="4">
    <source>
        <dbReference type="Proteomes" id="UP000030300"/>
    </source>
</evidence>
<evidence type="ECO:0000256" key="1">
    <source>
        <dbReference type="SAM" id="MobiDB-lite"/>
    </source>
</evidence>
<dbReference type="STRING" id="2045.KR76_11970"/>
<dbReference type="RefSeq" id="WP_038678533.1">
    <property type="nucleotide sequence ID" value="NZ_BJMC01000008.1"/>
</dbReference>
<name>A0A0A1DL42_NOCSI</name>
<dbReference type="EMBL" id="CP009896">
    <property type="protein sequence ID" value="AIY17293.1"/>
    <property type="molecule type" value="Genomic_DNA"/>
</dbReference>
<dbReference type="OrthoDB" id="3779542at2"/>
<evidence type="ECO:0000313" key="3">
    <source>
        <dbReference type="EMBL" id="AIY17293.1"/>
    </source>
</evidence>
<gene>
    <name evidence="3" type="ORF">KR76_11970</name>
</gene>
<dbReference type="Proteomes" id="UP000030300">
    <property type="component" value="Chromosome"/>
</dbReference>
<keyword evidence="2" id="KW-0472">Membrane</keyword>
<protein>
    <submittedName>
        <fullName evidence="3">Uncharacterized protein</fullName>
    </submittedName>
</protein>
<dbReference type="SUPFAM" id="SSF69304">
    <property type="entry name" value="Tricorn protease N-terminal domain"/>
    <property type="match status" value="1"/>
</dbReference>
<feature type="transmembrane region" description="Helical" evidence="2">
    <location>
        <begin position="37"/>
        <end position="57"/>
    </location>
</feature>
<feature type="region of interest" description="Disordered" evidence="1">
    <location>
        <begin position="8"/>
        <end position="30"/>
    </location>
</feature>
<dbReference type="AlphaFoldDB" id="A0A0A1DL42"/>
<keyword evidence="2" id="KW-0812">Transmembrane</keyword>
<reference evidence="3 4" key="1">
    <citation type="journal article" date="2015" name="Genome Announc.">
        <title>Complete Genome Sequence of Steroid-Transforming Nocardioides simplex VKM Ac-2033D.</title>
        <authorList>
            <person name="Shtratnikova V.Y."/>
            <person name="Schelkunov M.I."/>
            <person name="Pekov Y.A."/>
            <person name="Fokina V.V."/>
            <person name="Logacheva M.D."/>
            <person name="Sokolov S.L."/>
            <person name="Bragin E.Y."/>
            <person name="Ashapkin V.V."/>
            <person name="Donova M.V."/>
        </authorList>
    </citation>
    <scope>NUCLEOTIDE SEQUENCE [LARGE SCALE GENOMIC DNA]</scope>
    <source>
        <strain evidence="3 4">VKM Ac-2033D</strain>
    </source>
</reference>
<dbReference type="HOGENOM" id="CLU_626767_0_0_11"/>
<dbReference type="eggNOG" id="ENOG5030PNM">
    <property type="taxonomic scope" value="Bacteria"/>
</dbReference>
<sequence>MSTLHDLLSDLADDAPAGRPDPGLWGRGVRRRRRRQAARIGAVVAAVAVVAVLAAVVRLQPAAPPPAPVDVPFGQLHLPRAVHAPGPWAPGTDETGAPGPLAVVGLAQRNEATGLRGVRTALAVFGVSAVDGRAVYLDLRGAGAGPFYADALALSPDGTKVGYQRHESWRGEPRVIGFGVYDTVTGRTTLLDDPDNPVIRGGVASELTFSGDSRHLETTYSLTGSEGARQDSLVVWDVTTGEPTVAEPAGHYWMPIPGRAPSGVVWSRGGETFTFDTATGRTTSVRSGFDVGQAVYGPDGRSFAAIDLAGADGTPWRLWAGPRPDALRQLDPGIDVDEILGWRDPRHLVVRQLPDGRAVEVDIVTGRATGLGLSLDRELDSLPRFAADLWANPLVDGVAPDRAGDPRRPWQLGAVGLLVVLLVAAGVLGRRRARR</sequence>
<keyword evidence="4" id="KW-1185">Reference proteome</keyword>
<evidence type="ECO:0000256" key="2">
    <source>
        <dbReference type="SAM" id="Phobius"/>
    </source>
</evidence>
<dbReference type="KEGG" id="psim:KR76_11970"/>
<feature type="transmembrane region" description="Helical" evidence="2">
    <location>
        <begin position="410"/>
        <end position="429"/>
    </location>
</feature>
<proteinExistence type="predicted"/>
<organism evidence="3 4">
    <name type="scientific">Nocardioides simplex</name>
    <name type="common">Arthrobacter simplex</name>
    <dbReference type="NCBI Taxonomy" id="2045"/>
    <lineage>
        <taxon>Bacteria</taxon>
        <taxon>Bacillati</taxon>
        <taxon>Actinomycetota</taxon>
        <taxon>Actinomycetes</taxon>
        <taxon>Propionibacteriales</taxon>
        <taxon>Nocardioidaceae</taxon>
        <taxon>Pimelobacter</taxon>
    </lineage>
</organism>
<feature type="compositionally biased region" description="Low complexity" evidence="1">
    <location>
        <begin position="8"/>
        <end position="17"/>
    </location>
</feature>
<keyword evidence="2" id="KW-1133">Transmembrane helix</keyword>